<gene>
    <name evidence="2" type="ORF">MTO99_11720</name>
</gene>
<dbReference type="Proteomes" id="UP000832097">
    <property type="component" value="Chromosome"/>
</dbReference>
<dbReference type="NCBIfam" id="NF033691">
    <property type="entry name" value="immunity_MafI"/>
    <property type="match status" value="1"/>
</dbReference>
<accession>A0ABY4BUM9</accession>
<evidence type="ECO:0000313" key="2">
    <source>
        <dbReference type="EMBL" id="UOE42855.1"/>
    </source>
</evidence>
<dbReference type="EMBL" id="CP094528">
    <property type="protein sequence ID" value="UOE42855.1"/>
    <property type="molecule type" value="Genomic_DNA"/>
</dbReference>
<protein>
    <submittedName>
        <fullName evidence="2">Contact-dependent growth inhibition system immunity protein</fullName>
    </submittedName>
</protein>
<dbReference type="Pfam" id="PF18593">
    <property type="entry name" value="CdiI_2"/>
    <property type="match status" value="1"/>
</dbReference>
<evidence type="ECO:0000313" key="3">
    <source>
        <dbReference type="Proteomes" id="UP000832097"/>
    </source>
</evidence>
<name>A0ABY4BUM9_9MICO</name>
<feature type="domain" description="CdiI immunity protein" evidence="1">
    <location>
        <begin position="100"/>
        <end position="184"/>
    </location>
</feature>
<dbReference type="RefSeq" id="WP_243553787.1">
    <property type="nucleotide sequence ID" value="NZ_CP094528.1"/>
</dbReference>
<reference evidence="2 3" key="1">
    <citation type="submission" date="2022-03" db="EMBL/GenBank/DDBJ databases">
        <title>Mucilaginibacter sp. isolated from the gut of Protaetia brevitarsis seulensis larvae.</title>
        <authorList>
            <person name="Won M."/>
            <person name="Kim S.-J."/>
            <person name="Kwon S.-W."/>
        </authorList>
    </citation>
    <scope>NUCLEOTIDE SEQUENCE [LARGE SCALE GENOMIC DNA]</scope>
    <source>
        <strain evidence="2 3">CFWR-12</strain>
    </source>
</reference>
<evidence type="ECO:0000259" key="1">
    <source>
        <dbReference type="Pfam" id="PF18593"/>
    </source>
</evidence>
<organism evidence="2 3">
    <name type="scientific">Agromyces larvae</name>
    <dbReference type="NCBI Taxonomy" id="2929802"/>
    <lineage>
        <taxon>Bacteria</taxon>
        <taxon>Bacillati</taxon>
        <taxon>Actinomycetota</taxon>
        <taxon>Actinomycetes</taxon>
        <taxon>Micrococcales</taxon>
        <taxon>Microbacteriaceae</taxon>
        <taxon>Agromyces</taxon>
    </lineage>
</organism>
<sequence length="187" mass="20798">MSELGDAPVSVTSLVLAALDSVKGRLREFDRANAQSFIDHGEAVIGLELICDQLYEYDVAVPSAARDLIRSASEAAHLDPAGWAMLRIDDSPADSHGQIVYLARAYFRKRHQLEGQSPEEVLRRFRESEAPADIEQLRGELRSALASHRSEDQLASLWLETAEGSYDPRNDGMTMTEWLTEVLEVLS</sequence>
<dbReference type="InterPro" id="IPR047880">
    <property type="entry name" value="MafI-like"/>
</dbReference>
<proteinExistence type="predicted"/>
<dbReference type="InterPro" id="IPR041129">
    <property type="entry name" value="CdiI_2"/>
</dbReference>
<keyword evidence="3" id="KW-1185">Reference proteome</keyword>